<protein>
    <submittedName>
        <fullName evidence="1">Uncharacterized protein</fullName>
    </submittedName>
</protein>
<dbReference type="AlphaFoldDB" id="A0A644YRW5"/>
<sequence>MVSGPATAQIVVIHTGQIVMDERIRMDHFHGAGKGQGQRAVAAARLAEFKGKNGADALASGKQAVPHRVK</sequence>
<organism evidence="1">
    <name type="scientific">bioreactor metagenome</name>
    <dbReference type="NCBI Taxonomy" id="1076179"/>
    <lineage>
        <taxon>unclassified sequences</taxon>
        <taxon>metagenomes</taxon>
        <taxon>ecological metagenomes</taxon>
    </lineage>
</organism>
<proteinExistence type="predicted"/>
<reference evidence="1" key="1">
    <citation type="submission" date="2019-08" db="EMBL/GenBank/DDBJ databases">
        <authorList>
            <person name="Kucharzyk K."/>
            <person name="Murdoch R.W."/>
            <person name="Higgins S."/>
            <person name="Loffler F."/>
        </authorList>
    </citation>
    <scope>NUCLEOTIDE SEQUENCE</scope>
</reference>
<comment type="caution">
    <text evidence="1">The sequence shown here is derived from an EMBL/GenBank/DDBJ whole genome shotgun (WGS) entry which is preliminary data.</text>
</comment>
<gene>
    <name evidence="1" type="ORF">SDC9_75753</name>
</gene>
<name>A0A644YRW5_9ZZZZ</name>
<accession>A0A644YRW5</accession>
<dbReference type="EMBL" id="VSSQ01005452">
    <property type="protein sequence ID" value="MPM29213.1"/>
    <property type="molecule type" value="Genomic_DNA"/>
</dbReference>
<evidence type="ECO:0000313" key="1">
    <source>
        <dbReference type="EMBL" id="MPM29213.1"/>
    </source>
</evidence>